<dbReference type="GO" id="GO:0008324">
    <property type="term" value="F:monoatomic cation transmembrane transporter activity"/>
    <property type="evidence" value="ECO:0007669"/>
    <property type="project" value="InterPro"/>
</dbReference>
<evidence type="ECO:0000256" key="6">
    <source>
        <dbReference type="ARBA" id="ARBA00023136"/>
    </source>
</evidence>
<evidence type="ECO:0000313" key="11">
    <source>
        <dbReference type="EMBL" id="KAI1854380.1"/>
    </source>
</evidence>
<evidence type="ECO:0000259" key="10">
    <source>
        <dbReference type="Pfam" id="PF16916"/>
    </source>
</evidence>
<feature type="domain" description="Cation efflux protein cytoplasmic" evidence="10">
    <location>
        <begin position="299"/>
        <end position="373"/>
    </location>
</feature>
<dbReference type="GO" id="GO:0012505">
    <property type="term" value="C:endomembrane system"/>
    <property type="evidence" value="ECO:0007669"/>
    <property type="project" value="UniProtKB-SubCell"/>
</dbReference>
<dbReference type="FunFam" id="1.20.1510.10:FF:000005">
    <property type="entry name" value="Putative Cation diffusion facilitator 1"/>
    <property type="match status" value="1"/>
</dbReference>
<comment type="subcellular location">
    <subcellularLocation>
        <location evidence="1">Endomembrane system</location>
        <topology evidence="1">Multi-pass membrane protein</topology>
    </subcellularLocation>
</comment>
<accession>A0A9Q0AJI4</accession>
<dbReference type="InterPro" id="IPR027469">
    <property type="entry name" value="Cation_efflux_TMD_sf"/>
</dbReference>
<dbReference type="Gene3D" id="3.30.70.1350">
    <property type="entry name" value="Cation efflux protein, cytoplasmic domain"/>
    <property type="match status" value="1"/>
</dbReference>
<dbReference type="Pfam" id="PF16916">
    <property type="entry name" value="ZT_dimer"/>
    <property type="match status" value="1"/>
</dbReference>
<dbReference type="NCBIfam" id="TIGR01297">
    <property type="entry name" value="CDF"/>
    <property type="match status" value="1"/>
</dbReference>
<evidence type="ECO:0000256" key="7">
    <source>
        <dbReference type="SAM" id="MobiDB-lite"/>
    </source>
</evidence>
<evidence type="ECO:0000256" key="1">
    <source>
        <dbReference type="ARBA" id="ARBA00004127"/>
    </source>
</evidence>
<keyword evidence="4 8" id="KW-1133">Transmembrane helix</keyword>
<dbReference type="GO" id="GO:0098771">
    <property type="term" value="P:inorganic ion homeostasis"/>
    <property type="evidence" value="ECO:0007669"/>
    <property type="project" value="UniProtKB-ARBA"/>
</dbReference>
<organism evidence="11 12">
    <name type="scientific">Neoarthrinium moseri</name>
    <dbReference type="NCBI Taxonomy" id="1658444"/>
    <lineage>
        <taxon>Eukaryota</taxon>
        <taxon>Fungi</taxon>
        <taxon>Dikarya</taxon>
        <taxon>Ascomycota</taxon>
        <taxon>Pezizomycotina</taxon>
        <taxon>Sordariomycetes</taxon>
        <taxon>Xylariomycetidae</taxon>
        <taxon>Amphisphaeriales</taxon>
        <taxon>Apiosporaceae</taxon>
        <taxon>Neoarthrinium</taxon>
    </lineage>
</organism>
<feature type="domain" description="Cation efflux protein transmembrane" evidence="9">
    <location>
        <begin position="102"/>
        <end position="291"/>
    </location>
</feature>
<dbReference type="SUPFAM" id="SSF160240">
    <property type="entry name" value="Cation efflux protein cytoplasmic domain-like"/>
    <property type="match status" value="1"/>
</dbReference>
<proteinExistence type="predicted"/>
<gene>
    <name evidence="11" type="ORF">JX265_012414</name>
</gene>
<dbReference type="InterPro" id="IPR002524">
    <property type="entry name" value="Cation_efflux"/>
</dbReference>
<keyword evidence="2" id="KW-0813">Transport</keyword>
<feature type="transmembrane region" description="Helical" evidence="8">
    <location>
        <begin position="206"/>
        <end position="227"/>
    </location>
</feature>
<feature type="compositionally biased region" description="Polar residues" evidence="7">
    <location>
        <begin position="1"/>
        <end position="14"/>
    </location>
</feature>
<dbReference type="GO" id="GO:0016020">
    <property type="term" value="C:membrane"/>
    <property type="evidence" value="ECO:0007669"/>
    <property type="project" value="InterPro"/>
</dbReference>
<keyword evidence="3 8" id="KW-0812">Transmembrane</keyword>
<dbReference type="OrthoDB" id="78296at2759"/>
<dbReference type="InterPro" id="IPR050291">
    <property type="entry name" value="CDF_Transporter"/>
</dbReference>
<sequence length="393" mass="43800">MTGENEINTSTTGVQSGGMIPPSLATTADPADPLDIARLRCEDTSGKQMKAQYPNANKAKLKAYYTRQNELIDQYLGSNDEERTSGEESDRVGPKVKFAVNASFSVNLCLFAIQLYAAISTGSLSLFATAADAFMDLVSSCVMLVTSRMASKPKLHKFPVGRTRMETIGVILFCALMTTVAIELLIESGRTLGSGHSDSGQQLNIVPMICVCVAIGAKFTLMCYCFLYRKHPSVHVFFIDHRNDIFVNSFGLIMSVVGERFVWYLDPIGAICIALLILFSWVSNAFEQVWLLVGKGAPKEYISKLIYIAMTHDPNITKIDTCRAYHAGQRYYVEVDIVMHPDTPLRISHDVSQSLQRKLEGLADVERAFVHVDYEYEHDVHEEHKPLFDRTKS</sequence>
<dbReference type="GO" id="GO:0030003">
    <property type="term" value="P:intracellular monoatomic cation homeostasis"/>
    <property type="evidence" value="ECO:0007669"/>
    <property type="project" value="UniProtKB-ARBA"/>
</dbReference>
<dbReference type="PANTHER" id="PTHR43840">
    <property type="entry name" value="MITOCHONDRIAL METAL TRANSPORTER 1-RELATED"/>
    <property type="match status" value="1"/>
</dbReference>
<evidence type="ECO:0000256" key="5">
    <source>
        <dbReference type="ARBA" id="ARBA00023065"/>
    </source>
</evidence>
<feature type="transmembrane region" description="Helical" evidence="8">
    <location>
        <begin position="261"/>
        <end position="282"/>
    </location>
</feature>
<dbReference type="SUPFAM" id="SSF161111">
    <property type="entry name" value="Cation efflux protein transmembrane domain-like"/>
    <property type="match status" value="1"/>
</dbReference>
<dbReference type="InterPro" id="IPR036837">
    <property type="entry name" value="Cation_efflux_CTD_sf"/>
</dbReference>
<protein>
    <recommendedName>
        <fullName evidence="13">Cation efflux protein cytoplasmic domain-containing protein</fullName>
    </recommendedName>
</protein>
<dbReference type="AlphaFoldDB" id="A0A9Q0AJI4"/>
<feature type="transmembrane region" description="Helical" evidence="8">
    <location>
        <begin position="167"/>
        <end position="186"/>
    </location>
</feature>
<dbReference type="FunFam" id="3.30.70.1350:FF:000001">
    <property type="entry name" value="Metal tolerance protein 11"/>
    <property type="match status" value="1"/>
</dbReference>
<dbReference type="Pfam" id="PF01545">
    <property type="entry name" value="Cation_efflux"/>
    <property type="match status" value="1"/>
</dbReference>
<reference evidence="11" key="1">
    <citation type="submission" date="2021-03" db="EMBL/GenBank/DDBJ databases">
        <title>Revisited historic fungal species revealed as producer of novel bioactive compounds through whole genome sequencing and comparative genomics.</title>
        <authorList>
            <person name="Vignolle G.A."/>
            <person name="Hochenegger N."/>
            <person name="Mach R.L."/>
            <person name="Mach-Aigner A.R."/>
            <person name="Javad Rahimi M."/>
            <person name="Salim K.A."/>
            <person name="Chan C.M."/>
            <person name="Lim L.B.L."/>
            <person name="Cai F."/>
            <person name="Druzhinina I.S."/>
            <person name="U'Ren J.M."/>
            <person name="Derntl C."/>
        </authorList>
    </citation>
    <scope>NUCLEOTIDE SEQUENCE</scope>
    <source>
        <strain evidence="11">TUCIM 5799</strain>
    </source>
</reference>
<evidence type="ECO:0000256" key="4">
    <source>
        <dbReference type="ARBA" id="ARBA00022989"/>
    </source>
</evidence>
<feature type="transmembrane region" description="Helical" evidence="8">
    <location>
        <begin position="125"/>
        <end position="146"/>
    </location>
</feature>
<keyword evidence="12" id="KW-1185">Reference proteome</keyword>
<dbReference type="InterPro" id="IPR058533">
    <property type="entry name" value="Cation_efflux_TM"/>
</dbReference>
<evidence type="ECO:0000313" key="12">
    <source>
        <dbReference type="Proteomes" id="UP000829685"/>
    </source>
</evidence>
<dbReference type="InterPro" id="IPR027470">
    <property type="entry name" value="Cation_efflux_CTD"/>
</dbReference>
<evidence type="ECO:0000259" key="9">
    <source>
        <dbReference type="Pfam" id="PF01545"/>
    </source>
</evidence>
<feature type="region of interest" description="Disordered" evidence="7">
    <location>
        <begin position="1"/>
        <end position="32"/>
    </location>
</feature>
<feature type="transmembrane region" description="Helical" evidence="8">
    <location>
        <begin position="98"/>
        <end position="119"/>
    </location>
</feature>
<dbReference type="PANTHER" id="PTHR43840:SF13">
    <property type="entry name" value="CATION EFFLUX PROTEIN CYTOPLASMIC DOMAIN-CONTAINING PROTEIN"/>
    <property type="match status" value="1"/>
</dbReference>
<evidence type="ECO:0008006" key="13">
    <source>
        <dbReference type="Google" id="ProtNLM"/>
    </source>
</evidence>
<comment type="caution">
    <text evidence="11">The sequence shown here is derived from an EMBL/GenBank/DDBJ whole genome shotgun (WGS) entry which is preliminary data.</text>
</comment>
<evidence type="ECO:0000256" key="2">
    <source>
        <dbReference type="ARBA" id="ARBA00022448"/>
    </source>
</evidence>
<evidence type="ECO:0000256" key="8">
    <source>
        <dbReference type="SAM" id="Phobius"/>
    </source>
</evidence>
<dbReference type="EMBL" id="JAFIMR010000053">
    <property type="protein sequence ID" value="KAI1854380.1"/>
    <property type="molecule type" value="Genomic_DNA"/>
</dbReference>
<keyword evidence="6 8" id="KW-0472">Membrane</keyword>
<dbReference type="Proteomes" id="UP000829685">
    <property type="component" value="Unassembled WGS sequence"/>
</dbReference>
<dbReference type="Gene3D" id="1.20.1510.10">
    <property type="entry name" value="Cation efflux protein transmembrane domain"/>
    <property type="match status" value="1"/>
</dbReference>
<name>A0A9Q0AJI4_9PEZI</name>
<evidence type="ECO:0000256" key="3">
    <source>
        <dbReference type="ARBA" id="ARBA00022692"/>
    </source>
</evidence>
<keyword evidence="5" id="KW-0406">Ion transport</keyword>